<reference evidence="2 4" key="1">
    <citation type="submission" date="2013-11" db="EMBL/GenBank/DDBJ databases">
        <title>The Genome Sequence of Phytophthora parasitica CJ05E6.</title>
        <authorList>
            <consortium name="The Broad Institute Genomics Platform"/>
            <person name="Russ C."/>
            <person name="Tyler B."/>
            <person name="Panabieres F."/>
            <person name="Shan W."/>
            <person name="Tripathy S."/>
            <person name="Grunwald N."/>
            <person name="Machado M."/>
            <person name="Johnson C.S."/>
            <person name="Arredondo F."/>
            <person name="Hong C."/>
            <person name="Coffey M."/>
            <person name="Young S.K."/>
            <person name="Zeng Q."/>
            <person name="Gargeya S."/>
            <person name="Fitzgerald M."/>
            <person name="Abouelleil A."/>
            <person name="Alvarado L."/>
            <person name="Chapman S.B."/>
            <person name="Gainer-Dewar J."/>
            <person name="Goldberg J."/>
            <person name="Griggs A."/>
            <person name="Gujja S."/>
            <person name="Hansen M."/>
            <person name="Howarth C."/>
            <person name="Imamovic A."/>
            <person name="Ireland A."/>
            <person name="Larimer J."/>
            <person name="McCowan C."/>
            <person name="Murphy C."/>
            <person name="Pearson M."/>
            <person name="Poon T.W."/>
            <person name="Priest M."/>
            <person name="Roberts A."/>
            <person name="Saif S."/>
            <person name="Shea T."/>
            <person name="Sykes S."/>
            <person name="Wortman J."/>
            <person name="Nusbaum C."/>
            <person name="Birren B."/>
        </authorList>
    </citation>
    <scope>NUCLEOTIDE SEQUENCE [LARGE SCALE GENOMIC DNA]</scope>
    <source>
        <strain evidence="2 4">CJ05E6</strain>
    </source>
</reference>
<proteinExistence type="predicted"/>
<keyword evidence="1" id="KW-0812">Transmembrane</keyword>
<evidence type="ECO:0000313" key="4">
    <source>
        <dbReference type="Proteomes" id="UP000053864"/>
    </source>
</evidence>
<organism evidence="2 4">
    <name type="scientific">Phytophthora nicotianae</name>
    <name type="common">Potato buckeye rot agent</name>
    <name type="synonym">Phytophthora parasitica</name>
    <dbReference type="NCBI Taxonomy" id="4792"/>
    <lineage>
        <taxon>Eukaryota</taxon>
        <taxon>Sar</taxon>
        <taxon>Stramenopiles</taxon>
        <taxon>Oomycota</taxon>
        <taxon>Peronosporomycetes</taxon>
        <taxon>Peronosporales</taxon>
        <taxon>Peronosporaceae</taxon>
        <taxon>Phytophthora</taxon>
    </lineage>
</organism>
<evidence type="ECO:0000313" key="2">
    <source>
        <dbReference type="EMBL" id="ETL48859.1"/>
    </source>
</evidence>
<feature type="transmembrane region" description="Helical" evidence="1">
    <location>
        <begin position="124"/>
        <end position="143"/>
    </location>
</feature>
<name>W2JR18_PHYNI</name>
<keyword evidence="1" id="KW-1133">Transmembrane helix</keyword>
<reference evidence="3" key="2">
    <citation type="submission" date="2013-11" db="EMBL/GenBank/DDBJ databases">
        <title>The Genome Sequence of Phytophthora parasitica IAC_01/95.</title>
        <authorList>
            <consortium name="The Broad Institute Genomics Platform"/>
            <person name="Russ C."/>
            <person name="Tyler B."/>
            <person name="Panabieres F."/>
            <person name="Shan W."/>
            <person name="Tripathy S."/>
            <person name="Grunwald N."/>
            <person name="Machado M."/>
            <person name="Johnson C.S."/>
            <person name="Arredondo F."/>
            <person name="Hong C."/>
            <person name="Coffey M."/>
            <person name="Young S.K."/>
            <person name="Zeng Q."/>
            <person name="Gargeya S."/>
            <person name="Fitzgerald M."/>
            <person name="Abouelleil A."/>
            <person name="Alvarado L."/>
            <person name="Chapman S.B."/>
            <person name="Gainer-Dewar J."/>
            <person name="Goldberg J."/>
            <person name="Griggs A."/>
            <person name="Gujja S."/>
            <person name="Hansen M."/>
            <person name="Howarth C."/>
            <person name="Imamovic A."/>
            <person name="Ireland A."/>
            <person name="Larimer J."/>
            <person name="McCowan C."/>
            <person name="Murphy C."/>
            <person name="Pearson M."/>
            <person name="Poon T.W."/>
            <person name="Priest M."/>
            <person name="Roberts A."/>
            <person name="Saif S."/>
            <person name="Shea T."/>
            <person name="Sykes S."/>
            <person name="Wortman J."/>
            <person name="Nusbaum C."/>
            <person name="Birren B."/>
        </authorList>
    </citation>
    <scope>NUCLEOTIDE SEQUENCE [LARGE SCALE GENOMIC DNA]</scope>
    <source>
        <strain evidence="3">IAC_01/95</strain>
    </source>
</reference>
<evidence type="ECO:0000256" key="1">
    <source>
        <dbReference type="SAM" id="Phobius"/>
    </source>
</evidence>
<dbReference type="Proteomes" id="UP000054532">
    <property type="component" value="Unassembled WGS sequence"/>
</dbReference>
<keyword evidence="1" id="KW-0472">Membrane</keyword>
<dbReference type="EMBL" id="KI690793">
    <property type="protein sequence ID" value="ETM55161.1"/>
    <property type="molecule type" value="Genomic_DNA"/>
</dbReference>
<dbReference type="Proteomes" id="UP000053864">
    <property type="component" value="Unassembled WGS sequence"/>
</dbReference>
<evidence type="ECO:0000313" key="3">
    <source>
        <dbReference type="EMBL" id="ETM55161.1"/>
    </source>
</evidence>
<dbReference type="AlphaFoldDB" id="W2JR18"/>
<sequence length="161" mass="18675">MDKTAYVRVRGLGTFDSNASALARDRGDYSYRQSYWYGIFGLMWILYRILLLRKSYILCNRYGMRCFRLQETLSRKAAAVFMQESMRLSTHNSSNFFRVVVLYMLIEGVMSDLFLLIAQDGANAKLQYISLGYNLSGVLLLLFEMLETMRPLYSESSSVQE</sequence>
<accession>W2JR18</accession>
<protein>
    <submittedName>
        <fullName evidence="2">Uncharacterized protein</fullName>
    </submittedName>
</protein>
<dbReference type="EMBL" id="KI670769">
    <property type="protein sequence ID" value="ETL48859.1"/>
    <property type="molecule type" value="Genomic_DNA"/>
</dbReference>
<feature type="transmembrane region" description="Helical" evidence="1">
    <location>
        <begin position="34"/>
        <end position="51"/>
    </location>
</feature>
<feature type="transmembrane region" description="Helical" evidence="1">
    <location>
        <begin position="96"/>
        <end position="118"/>
    </location>
</feature>
<gene>
    <name evidence="3" type="ORF">L914_01583</name>
    <name evidence="2" type="ORF">L916_01570</name>
</gene>